<dbReference type="Proteomes" id="UP000576821">
    <property type="component" value="Unassembled WGS sequence"/>
</dbReference>
<evidence type="ECO:0000256" key="2">
    <source>
        <dbReference type="ARBA" id="ARBA00022679"/>
    </source>
</evidence>
<feature type="domain" description="Chalcone/stilbene synthase C-terminal" evidence="5">
    <location>
        <begin position="224"/>
        <end position="350"/>
    </location>
</feature>
<accession>A0A846MB26</accession>
<dbReference type="PANTHER" id="PTHR11877:SF46">
    <property type="entry name" value="TYPE III POLYKETIDE SYNTHASE A"/>
    <property type="match status" value="1"/>
</dbReference>
<evidence type="ECO:0000256" key="3">
    <source>
        <dbReference type="PIRSR" id="PIRSR000451-1"/>
    </source>
</evidence>
<keyword evidence="2" id="KW-0808">Transferase</keyword>
<comment type="similarity">
    <text evidence="1">Belongs to the thiolase-like superfamily. Chalcone/stilbene synthases family.</text>
</comment>
<dbReference type="CDD" id="cd00831">
    <property type="entry name" value="CHS_like"/>
    <property type="match status" value="1"/>
</dbReference>
<feature type="active site" description="Acyl-thioester intermediate" evidence="3">
    <location>
        <position position="150"/>
    </location>
</feature>
<gene>
    <name evidence="6" type="ORF">FHS54_003041</name>
</gene>
<dbReference type="AlphaFoldDB" id="A0A846MB26"/>
<dbReference type="InterPro" id="IPR012328">
    <property type="entry name" value="Chalcone/stilbene_synt_C"/>
</dbReference>
<dbReference type="GO" id="GO:0016747">
    <property type="term" value="F:acyltransferase activity, transferring groups other than amino-acyl groups"/>
    <property type="evidence" value="ECO:0007669"/>
    <property type="project" value="InterPro"/>
</dbReference>
<dbReference type="PIRSF" id="PIRSF000451">
    <property type="entry name" value="PKS_III"/>
    <property type="match status" value="1"/>
</dbReference>
<dbReference type="InterPro" id="IPR016039">
    <property type="entry name" value="Thiolase-like"/>
</dbReference>
<evidence type="ECO:0000256" key="1">
    <source>
        <dbReference type="ARBA" id="ARBA00005531"/>
    </source>
</evidence>
<feature type="domain" description="Chalcone/stilbene synthase N-terminal" evidence="4">
    <location>
        <begin position="3"/>
        <end position="211"/>
    </location>
</feature>
<dbReference type="SUPFAM" id="SSF53901">
    <property type="entry name" value="Thiolase-like"/>
    <property type="match status" value="2"/>
</dbReference>
<dbReference type="EMBL" id="JAASQR010000004">
    <property type="protein sequence ID" value="NIJ18041.1"/>
    <property type="molecule type" value="Genomic_DNA"/>
</dbReference>
<comment type="caution">
    <text evidence="6">The sequence shown here is derived from an EMBL/GenBank/DDBJ whole genome shotgun (WGS) entry which is preliminary data.</text>
</comment>
<organism evidence="6 7">
    <name type="scientific">Sphingobium vermicomposti</name>
    <dbReference type="NCBI Taxonomy" id="529005"/>
    <lineage>
        <taxon>Bacteria</taxon>
        <taxon>Pseudomonadati</taxon>
        <taxon>Pseudomonadota</taxon>
        <taxon>Alphaproteobacteria</taxon>
        <taxon>Sphingomonadales</taxon>
        <taxon>Sphingomonadaceae</taxon>
        <taxon>Sphingobium</taxon>
    </lineage>
</organism>
<protein>
    <submittedName>
        <fullName evidence="6">Putative naringenin-chalcone synthase</fullName>
    </submittedName>
</protein>
<dbReference type="PANTHER" id="PTHR11877">
    <property type="entry name" value="HYDROXYMETHYLGLUTARYL-COA SYNTHASE"/>
    <property type="match status" value="1"/>
</dbReference>
<dbReference type="GO" id="GO:0030639">
    <property type="term" value="P:polyketide biosynthetic process"/>
    <property type="evidence" value="ECO:0007669"/>
    <property type="project" value="TreeGrafter"/>
</dbReference>
<dbReference type="Pfam" id="PF02797">
    <property type="entry name" value="Chal_sti_synt_C"/>
    <property type="match status" value="1"/>
</dbReference>
<evidence type="ECO:0000259" key="5">
    <source>
        <dbReference type="Pfam" id="PF02797"/>
    </source>
</evidence>
<evidence type="ECO:0000259" key="4">
    <source>
        <dbReference type="Pfam" id="PF00195"/>
    </source>
</evidence>
<dbReference type="RefSeq" id="WP_167304935.1">
    <property type="nucleotide sequence ID" value="NZ_JAASQR010000004.1"/>
</dbReference>
<evidence type="ECO:0000313" key="7">
    <source>
        <dbReference type="Proteomes" id="UP000576821"/>
    </source>
</evidence>
<dbReference type="Gene3D" id="3.40.47.10">
    <property type="match status" value="2"/>
</dbReference>
<evidence type="ECO:0000313" key="6">
    <source>
        <dbReference type="EMBL" id="NIJ18041.1"/>
    </source>
</evidence>
<keyword evidence="7" id="KW-1185">Reference proteome</keyword>
<dbReference type="Pfam" id="PF00195">
    <property type="entry name" value="Chal_sti_synt_N"/>
    <property type="match status" value="1"/>
</dbReference>
<name>A0A846MB26_9SPHN</name>
<dbReference type="InterPro" id="IPR011141">
    <property type="entry name" value="Polyketide_synthase_type-III"/>
</dbReference>
<reference evidence="6 7" key="1">
    <citation type="submission" date="2020-03" db="EMBL/GenBank/DDBJ databases">
        <title>Genomic Encyclopedia of Type Strains, Phase IV (KMG-IV): sequencing the most valuable type-strain genomes for metagenomic binning, comparative biology and taxonomic classification.</title>
        <authorList>
            <person name="Goeker M."/>
        </authorList>
    </citation>
    <scope>NUCLEOTIDE SEQUENCE [LARGE SCALE GENOMIC DNA]</scope>
    <source>
        <strain evidence="6 7">DSM 21299</strain>
    </source>
</reference>
<proteinExistence type="inferred from homology"/>
<sequence length="356" mass="37783">MTQTNACINAIGCAVPKQDVHLSFIQWAARQLKDDRARQLFTRMADRSGIDHRWSVLPAAPGGGSPVDPGGFYADGMPSTAQRMQLYGEYAPPLALRAIKALRNKVGVEGVTHLVVASCTGFIAPGVDQIIAATLGLADVERTLVGFMGCYAAVAALRTARHIVRSEPDARVLVVTVELSSLHLQPEQQVDRLLMMLQFGDGAAAALVTAEQQGISLGQSFALTLPNSAELIQWHVGDSGFLMHLSGEVPGRIQSALKDPDIRRLLCGPVEPAKIDHWAVHAGGRSILDAVEHGLDLDEGALSASRSILARHGNMSSATLMFILADMLDDQRAGNGVALAFGPGVAAEGFRFARAG</sequence>
<dbReference type="InterPro" id="IPR001099">
    <property type="entry name" value="Chalcone/stilbene_synt_N"/>
</dbReference>